<evidence type="ECO:0000313" key="2">
    <source>
        <dbReference type="EMBL" id="KAJ1172850.1"/>
    </source>
</evidence>
<evidence type="ECO:0000256" key="1">
    <source>
        <dbReference type="SAM" id="MobiDB-lite"/>
    </source>
</evidence>
<sequence length="128" mass="13848">MLGADPDDLILNNNLEHADSGKIVVLMPAPLEARSQNASGLKPPNNQTQRSGSAHGSGQEKIVATLNIMNKARWKGMTCALLEEKASKFGCSFGIHYDDEDDPDFGKCCQYSVCSIKTLTNIHENVIG</sequence>
<organism evidence="2 3">
    <name type="scientific">Pleurodeles waltl</name>
    <name type="common">Iberian ribbed newt</name>
    <dbReference type="NCBI Taxonomy" id="8319"/>
    <lineage>
        <taxon>Eukaryota</taxon>
        <taxon>Metazoa</taxon>
        <taxon>Chordata</taxon>
        <taxon>Craniata</taxon>
        <taxon>Vertebrata</taxon>
        <taxon>Euteleostomi</taxon>
        <taxon>Amphibia</taxon>
        <taxon>Batrachia</taxon>
        <taxon>Caudata</taxon>
        <taxon>Salamandroidea</taxon>
        <taxon>Salamandridae</taxon>
        <taxon>Pleurodelinae</taxon>
        <taxon>Pleurodeles</taxon>
    </lineage>
</organism>
<protein>
    <submittedName>
        <fullName evidence="2">Uncharacterized protein</fullName>
    </submittedName>
</protein>
<keyword evidence="3" id="KW-1185">Reference proteome</keyword>
<proteinExistence type="predicted"/>
<comment type="caution">
    <text evidence="2">The sequence shown here is derived from an EMBL/GenBank/DDBJ whole genome shotgun (WGS) entry which is preliminary data.</text>
</comment>
<feature type="compositionally biased region" description="Polar residues" evidence="1">
    <location>
        <begin position="34"/>
        <end position="56"/>
    </location>
</feature>
<name>A0AAV7T8U9_PLEWA</name>
<dbReference type="EMBL" id="JANPWB010000007">
    <property type="protein sequence ID" value="KAJ1172850.1"/>
    <property type="molecule type" value="Genomic_DNA"/>
</dbReference>
<evidence type="ECO:0000313" key="3">
    <source>
        <dbReference type="Proteomes" id="UP001066276"/>
    </source>
</evidence>
<accession>A0AAV7T8U9</accession>
<feature type="region of interest" description="Disordered" evidence="1">
    <location>
        <begin position="34"/>
        <end position="59"/>
    </location>
</feature>
<dbReference type="Proteomes" id="UP001066276">
    <property type="component" value="Chromosome 4_1"/>
</dbReference>
<dbReference type="AlphaFoldDB" id="A0AAV7T8U9"/>
<gene>
    <name evidence="2" type="ORF">NDU88_004692</name>
</gene>
<reference evidence="2" key="1">
    <citation type="journal article" date="2022" name="bioRxiv">
        <title>Sequencing and chromosome-scale assembly of the giantPleurodeles waltlgenome.</title>
        <authorList>
            <person name="Brown T."/>
            <person name="Elewa A."/>
            <person name="Iarovenko S."/>
            <person name="Subramanian E."/>
            <person name="Araus A.J."/>
            <person name="Petzold A."/>
            <person name="Susuki M."/>
            <person name="Suzuki K.-i.T."/>
            <person name="Hayashi T."/>
            <person name="Toyoda A."/>
            <person name="Oliveira C."/>
            <person name="Osipova E."/>
            <person name="Leigh N.D."/>
            <person name="Simon A."/>
            <person name="Yun M.H."/>
        </authorList>
    </citation>
    <scope>NUCLEOTIDE SEQUENCE</scope>
    <source>
        <strain evidence="2">20211129_DDA</strain>
        <tissue evidence="2">Liver</tissue>
    </source>
</reference>